<sequence length="343" mass="39347">MSGIEEITHNKNRQKELVSFLKQFDLAYENDIDYTVAIYDKGHIIATASKSKQVLKCFAVDEAYQGRGLSSTLIKKIEDRMFEEGLYHFFIYTKSCNKTKFISIGYREVITSNGISILENGNQTIQRFINKLKEQNQITSVDKACIIMNANPFTLGHRYLVEQAARNHNEVIVFVVTEDQSSFPFHVRYQLVNDGVNDLSNVTVLETGPYLISQATFPTYFLKQGTDALKLHTKIDCDVFLKYYKKAFTITTRYVGEEPYCSVTRSYNDTMKQMLENGGVKVTMLKRKKQNGQYISASSVRSLLKEEDYDAIKELVPETTFRFLTSDAAVPIIEKIKNSNERH</sequence>
<dbReference type="Gene3D" id="3.40.630.30">
    <property type="match status" value="1"/>
</dbReference>
<dbReference type="GO" id="GO:0016829">
    <property type="term" value="F:lyase activity"/>
    <property type="evidence" value="ECO:0007669"/>
    <property type="project" value="UniProtKB-KW"/>
</dbReference>
<dbReference type="Pfam" id="PF08218">
    <property type="entry name" value="Citrate_ly_lig"/>
    <property type="match status" value="1"/>
</dbReference>
<dbReference type="RefSeq" id="WP_008826036.1">
    <property type="nucleotide sequence ID" value="NZ_AFNU02000001.1"/>
</dbReference>
<evidence type="ECO:0000256" key="2">
    <source>
        <dbReference type="ARBA" id="ARBA00022840"/>
    </source>
</evidence>
<dbReference type="InterPro" id="IPR005216">
    <property type="entry name" value="Citrate_lyase_ligase"/>
</dbReference>
<dbReference type="Pfam" id="PF00583">
    <property type="entry name" value="Acetyltransf_1"/>
    <property type="match status" value="1"/>
</dbReference>
<accession>U2E0A6</accession>
<evidence type="ECO:0000256" key="1">
    <source>
        <dbReference type="ARBA" id="ARBA00022741"/>
    </source>
</evidence>
<dbReference type="eggNOG" id="COG3053">
    <property type="taxonomic scope" value="Bacteria"/>
</dbReference>
<dbReference type="InterPro" id="IPR004821">
    <property type="entry name" value="Cyt_trans-like"/>
</dbReference>
<dbReference type="PROSITE" id="PS51186">
    <property type="entry name" value="GNAT"/>
    <property type="match status" value="1"/>
</dbReference>
<dbReference type="InterPro" id="IPR000182">
    <property type="entry name" value="GNAT_dom"/>
</dbReference>
<gene>
    <name evidence="5" type="ORF">HLPCO_000523</name>
</gene>
<dbReference type="Proteomes" id="UP000005707">
    <property type="component" value="Unassembled WGS sequence"/>
</dbReference>
<dbReference type="GO" id="GO:0016747">
    <property type="term" value="F:acyltransferase activity, transferring groups other than amino-acyl groups"/>
    <property type="evidence" value="ECO:0007669"/>
    <property type="project" value="InterPro"/>
</dbReference>
<comment type="catalytic activity">
    <reaction evidence="3">
        <text>holo-[citrate lyase ACP] + acetate + ATP = acetyl-[citrate lyase ACP] + AMP + diphosphate</text>
        <dbReference type="Rhea" id="RHEA:23788"/>
        <dbReference type="Rhea" id="RHEA-COMP:10158"/>
        <dbReference type="Rhea" id="RHEA-COMP:13710"/>
        <dbReference type="ChEBI" id="CHEBI:30089"/>
        <dbReference type="ChEBI" id="CHEBI:30616"/>
        <dbReference type="ChEBI" id="CHEBI:33019"/>
        <dbReference type="ChEBI" id="CHEBI:82683"/>
        <dbReference type="ChEBI" id="CHEBI:137976"/>
        <dbReference type="ChEBI" id="CHEBI:456215"/>
        <dbReference type="EC" id="6.2.1.22"/>
    </reaction>
</comment>
<evidence type="ECO:0000259" key="4">
    <source>
        <dbReference type="PROSITE" id="PS51186"/>
    </source>
</evidence>
<reference evidence="5 6" key="1">
    <citation type="journal article" date="2011" name="J. Bacteriol.">
        <title>Genome sequence of Haloplasma contractile, an unusual contractile bacterium from a deep-sea anoxic brine lake.</title>
        <authorList>
            <person name="Antunes A."/>
            <person name="Alam I."/>
            <person name="El Dorry H."/>
            <person name="Siam R."/>
            <person name="Robertson A."/>
            <person name="Bajic V.B."/>
            <person name="Stingl U."/>
        </authorList>
    </citation>
    <scope>NUCLEOTIDE SEQUENCE [LARGE SCALE GENOMIC DNA]</scope>
    <source>
        <strain evidence="5 6">SSD-17B</strain>
    </source>
</reference>
<protein>
    <recommendedName>
        <fullName evidence="3">[Citrate [pro-3S]-lyase] ligase</fullName>
        <ecNumber evidence="3">6.2.1.22</ecNumber>
    </recommendedName>
</protein>
<dbReference type="SUPFAM" id="SSF55729">
    <property type="entry name" value="Acyl-CoA N-acyltransferases (Nat)"/>
    <property type="match status" value="1"/>
</dbReference>
<dbReference type="InterPro" id="IPR016181">
    <property type="entry name" value="Acyl_CoA_acyltransferase"/>
</dbReference>
<dbReference type="OrthoDB" id="9779753at2"/>
<dbReference type="STRING" id="1033810.HLPCO_000523"/>
<evidence type="ECO:0000313" key="5">
    <source>
        <dbReference type="EMBL" id="ERJ13857.1"/>
    </source>
</evidence>
<dbReference type="InParanoid" id="U2E0A6"/>
<keyword evidence="2 3" id="KW-0067">ATP-binding</keyword>
<dbReference type="PANTHER" id="PTHR40599">
    <property type="entry name" value="[CITRATE [PRO-3S]-LYASE] LIGASE"/>
    <property type="match status" value="1"/>
</dbReference>
<evidence type="ECO:0000256" key="3">
    <source>
        <dbReference type="PIRNR" id="PIRNR005751"/>
    </source>
</evidence>
<dbReference type="EMBL" id="AFNU02000001">
    <property type="protein sequence ID" value="ERJ13857.1"/>
    <property type="molecule type" value="Genomic_DNA"/>
</dbReference>
<dbReference type="SUPFAM" id="SSF52374">
    <property type="entry name" value="Nucleotidylyl transferase"/>
    <property type="match status" value="1"/>
</dbReference>
<reference evidence="5 6" key="2">
    <citation type="journal article" date="2013" name="PLoS ONE">
        <title>INDIGO - INtegrated Data Warehouse of MIcrobial GenOmes with Examples from the Red Sea Extremophiles.</title>
        <authorList>
            <person name="Alam I."/>
            <person name="Antunes A."/>
            <person name="Kamau A.A."/>
            <person name="Ba Alawi W."/>
            <person name="Kalkatawi M."/>
            <person name="Stingl U."/>
            <person name="Bajic V.B."/>
        </authorList>
    </citation>
    <scope>NUCLEOTIDE SEQUENCE [LARGE SCALE GENOMIC DNA]</scope>
    <source>
        <strain evidence="5 6">SSD-17B</strain>
    </source>
</reference>
<keyword evidence="6" id="KW-1185">Reference proteome</keyword>
<keyword evidence="1 3" id="KW-0547">Nucleotide-binding</keyword>
<comment type="caution">
    <text evidence="5">The sequence shown here is derived from an EMBL/GenBank/DDBJ whole genome shotgun (WGS) entry which is preliminary data.</text>
</comment>
<dbReference type="PANTHER" id="PTHR40599:SF1">
    <property type="entry name" value="[CITRATE [PRO-3S]-LYASE] LIGASE"/>
    <property type="match status" value="1"/>
</dbReference>
<proteinExistence type="predicted"/>
<dbReference type="GO" id="GO:0005524">
    <property type="term" value="F:ATP binding"/>
    <property type="evidence" value="ECO:0007669"/>
    <property type="project" value="UniProtKB-UniRule"/>
</dbReference>
<feature type="domain" description="N-acetyltransferase" evidence="4">
    <location>
        <begin position="1"/>
        <end position="135"/>
    </location>
</feature>
<evidence type="ECO:0000313" key="6">
    <source>
        <dbReference type="Proteomes" id="UP000005707"/>
    </source>
</evidence>
<name>U2E0A6_9MOLU</name>
<dbReference type="InterPro" id="IPR013166">
    <property type="entry name" value="Citrate_lyase_ligase_C"/>
</dbReference>
<dbReference type="Gene3D" id="3.40.50.620">
    <property type="entry name" value="HUPs"/>
    <property type="match status" value="1"/>
</dbReference>
<dbReference type="GO" id="GO:0008771">
    <property type="term" value="F:[citrate (pro-3S)-lyase] ligase activity"/>
    <property type="evidence" value="ECO:0007669"/>
    <property type="project" value="UniProtKB-EC"/>
</dbReference>
<dbReference type="EC" id="6.2.1.22" evidence="3"/>
<dbReference type="NCBIfam" id="TIGR00124">
    <property type="entry name" value="cit_ly_ligase"/>
    <property type="match status" value="1"/>
</dbReference>
<organism evidence="5 6">
    <name type="scientific">Haloplasma contractile SSD-17B</name>
    <dbReference type="NCBI Taxonomy" id="1033810"/>
    <lineage>
        <taxon>Bacteria</taxon>
        <taxon>Bacillati</taxon>
        <taxon>Mycoplasmatota</taxon>
        <taxon>Mollicutes</taxon>
        <taxon>Haloplasmatales</taxon>
        <taxon>Haloplasmataceae</taxon>
        <taxon>Haloplasma</taxon>
    </lineage>
</organism>
<keyword evidence="3 5" id="KW-0436">Ligase</keyword>
<comment type="function">
    <text evidence="3">Acetylation of prosthetic group (2-(5''-phosphoribosyl)-3'-dephosphocoenzyme-A) of the gamma subunit of citrate lyase.</text>
</comment>
<dbReference type="PIRSF" id="PIRSF005751">
    <property type="entry name" value="Acet_citr_lig"/>
    <property type="match status" value="1"/>
</dbReference>
<dbReference type="AlphaFoldDB" id="U2E0A6"/>
<dbReference type="NCBIfam" id="TIGR00125">
    <property type="entry name" value="cyt_tran_rel"/>
    <property type="match status" value="1"/>
</dbReference>
<dbReference type="SMART" id="SM00764">
    <property type="entry name" value="Citrate_ly_lig"/>
    <property type="match status" value="1"/>
</dbReference>
<dbReference type="InterPro" id="IPR014729">
    <property type="entry name" value="Rossmann-like_a/b/a_fold"/>
</dbReference>